<evidence type="ECO:0000313" key="1">
    <source>
        <dbReference type="EMBL" id="PAP91790.1"/>
    </source>
</evidence>
<dbReference type="OrthoDB" id="3078186at2"/>
<proteinExistence type="predicted"/>
<dbReference type="EMBL" id="NPKH01000039">
    <property type="protein sequence ID" value="PAP91790.1"/>
    <property type="molecule type" value="Genomic_DNA"/>
</dbReference>
<protein>
    <submittedName>
        <fullName evidence="1">Uncharacterized protein</fullName>
    </submittedName>
</protein>
<gene>
    <name evidence="1" type="ORF">CIT31_31730</name>
</gene>
<accession>A0A271K827</accession>
<dbReference type="Proteomes" id="UP000215931">
    <property type="component" value="Unassembled WGS sequence"/>
</dbReference>
<comment type="caution">
    <text evidence="1">The sequence shown here is derived from an EMBL/GenBank/DDBJ whole genome shotgun (WGS) entry which is preliminary data.</text>
</comment>
<dbReference type="RefSeq" id="WP_095521761.1">
    <property type="nucleotide sequence ID" value="NZ_NPKH01000039.1"/>
</dbReference>
<name>A0A271K827_9HYPH</name>
<dbReference type="AlphaFoldDB" id="A0A271K827"/>
<organism evidence="1 2">
    <name type="scientific">Mesorhizobium wenxiniae</name>
    <dbReference type="NCBI Taxonomy" id="2014805"/>
    <lineage>
        <taxon>Bacteria</taxon>
        <taxon>Pseudomonadati</taxon>
        <taxon>Pseudomonadota</taxon>
        <taxon>Alphaproteobacteria</taxon>
        <taxon>Hyphomicrobiales</taxon>
        <taxon>Phyllobacteriaceae</taxon>
        <taxon>Mesorhizobium</taxon>
    </lineage>
</organism>
<sequence>MNRVPERRVVEHLDPENVAYWYFRLNGFLQIENFVVHPERRGGQRTDADLLAVRFPFRAERLFDDPNDIMADDVQQLALSDDLIDIAIAEVKTNQPCTLNGPWTRQDRQNVHRVLAAIGCLPADRIEAAAADIYRAGFHRSDTLRIRLVAVGRDRSEGIAAAYPEVAQLLWAEMLAFIWDRFHRYRQQKTQVDQWDPEGRKIKRLADRSNDAADFIGHALHLMGVRNG</sequence>
<reference evidence="1 2" key="1">
    <citation type="submission" date="2017-08" db="EMBL/GenBank/DDBJ databases">
        <title>Mesorhizobium wenxinae sp. nov., a novel rhizobial species isolated from root nodules of chickpea (Cicer arietinum L.).</title>
        <authorList>
            <person name="Zhang J."/>
        </authorList>
    </citation>
    <scope>NUCLEOTIDE SEQUENCE [LARGE SCALE GENOMIC DNA]</scope>
    <source>
        <strain evidence="2">WYCCWR 10019</strain>
    </source>
</reference>
<keyword evidence="2" id="KW-1185">Reference proteome</keyword>
<evidence type="ECO:0000313" key="2">
    <source>
        <dbReference type="Proteomes" id="UP000215931"/>
    </source>
</evidence>